<gene>
    <name evidence="2" type="ORF">AS026_38105</name>
</gene>
<dbReference type="PANTHER" id="PTHR43798">
    <property type="entry name" value="MONOACYLGLYCEROL LIPASE"/>
    <property type="match status" value="1"/>
</dbReference>
<evidence type="ECO:0000313" key="3">
    <source>
        <dbReference type="Proteomes" id="UP000068164"/>
    </source>
</evidence>
<evidence type="ECO:0000313" key="2">
    <source>
        <dbReference type="EMBL" id="KWV54785.1"/>
    </source>
</evidence>
<dbReference type="AlphaFoldDB" id="A0A125Q8N3"/>
<name>A0A125Q8N3_9HYPH</name>
<evidence type="ECO:0000259" key="1">
    <source>
        <dbReference type="Pfam" id="PF12697"/>
    </source>
</evidence>
<reference evidence="2 3" key="1">
    <citation type="submission" date="2015-11" db="EMBL/GenBank/DDBJ databases">
        <title>Draft Genome Sequence of the Strain BR 10423 (Rhizobium sp.) isolated from nodules of Mimosa pudica.</title>
        <authorList>
            <person name="Barauna A.C."/>
            <person name="Zilli J.E."/>
            <person name="Simoes-Araujo J.L."/>
            <person name="Reis V.M."/>
            <person name="James E.K."/>
            <person name="Reis F.B.Jr."/>
            <person name="Rouws L.F."/>
            <person name="Passos S.R."/>
            <person name="Gois S.R."/>
        </authorList>
    </citation>
    <scope>NUCLEOTIDE SEQUENCE [LARGE SCALE GENOMIC DNA]</scope>
    <source>
        <strain evidence="2 3">BR10423</strain>
    </source>
</reference>
<feature type="domain" description="AB hydrolase-1" evidence="1">
    <location>
        <begin position="5"/>
        <end position="218"/>
    </location>
</feature>
<comment type="caution">
    <text evidence="2">The sequence shown here is derived from an EMBL/GenBank/DDBJ whole genome shotgun (WGS) entry which is preliminary data.</text>
</comment>
<dbReference type="OrthoDB" id="5491135at2"/>
<dbReference type="SUPFAM" id="SSF53474">
    <property type="entry name" value="alpha/beta-Hydrolases"/>
    <property type="match status" value="1"/>
</dbReference>
<sequence length="230" mass="24433">MNPELLLLHALPLDGSMWAAQLDLLPGATYAPTLYGFGDCVEDWASEALKLPTGNKVIVVGCSVGGSCALEVAALAPERVAALVLIGTKAARRLDSGLRATYATTLQEMGLSAAWHEWWKPAFARTTSAAIIAEAESIVMLQPIDDVLRGVRAFHSRQSRDDVLSTFPGPVHVVTGADDVLPGLAASSKQAGIAQNGCLHVVPECGHYVPMERPETVNSIIRQLIDQIAT</sequence>
<dbReference type="EMBL" id="LNCD01000058">
    <property type="protein sequence ID" value="KWV54785.1"/>
    <property type="molecule type" value="Genomic_DNA"/>
</dbReference>
<accession>A0A125Q8N3</accession>
<dbReference type="InterPro" id="IPR050266">
    <property type="entry name" value="AB_hydrolase_sf"/>
</dbReference>
<dbReference type="InterPro" id="IPR029058">
    <property type="entry name" value="AB_hydrolase_fold"/>
</dbReference>
<dbReference type="InterPro" id="IPR000073">
    <property type="entry name" value="AB_hydrolase_1"/>
</dbReference>
<keyword evidence="3" id="KW-1185">Reference proteome</keyword>
<protein>
    <recommendedName>
        <fullName evidence="1">AB hydrolase-1 domain-containing protein</fullName>
    </recommendedName>
</protein>
<dbReference type="Pfam" id="PF12697">
    <property type="entry name" value="Abhydrolase_6"/>
    <property type="match status" value="1"/>
</dbReference>
<dbReference type="Gene3D" id="3.40.50.1820">
    <property type="entry name" value="alpha/beta hydrolase"/>
    <property type="match status" value="1"/>
</dbReference>
<dbReference type="Proteomes" id="UP000068164">
    <property type="component" value="Unassembled WGS sequence"/>
</dbReference>
<organism evidence="2 3">
    <name type="scientific">Rhizobium altiplani</name>
    <dbReference type="NCBI Taxonomy" id="1864509"/>
    <lineage>
        <taxon>Bacteria</taxon>
        <taxon>Pseudomonadati</taxon>
        <taxon>Pseudomonadota</taxon>
        <taxon>Alphaproteobacteria</taxon>
        <taxon>Hyphomicrobiales</taxon>
        <taxon>Rhizobiaceae</taxon>
        <taxon>Rhizobium/Agrobacterium group</taxon>
        <taxon>Rhizobium</taxon>
    </lineage>
</organism>
<dbReference type="RefSeq" id="WP_062369713.1">
    <property type="nucleotide sequence ID" value="NZ_LNCD01000058.1"/>
</dbReference>
<proteinExistence type="predicted"/>